<dbReference type="AlphaFoldDB" id="A0A838CXA2"/>
<feature type="transmembrane region" description="Helical" evidence="1">
    <location>
        <begin position="158"/>
        <end position="179"/>
    </location>
</feature>
<organism evidence="2 3">
    <name type="scientific">Halobacillus locisalis</name>
    <dbReference type="NCBI Taxonomy" id="220753"/>
    <lineage>
        <taxon>Bacteria</taxon>
        <taxon>Bacillati</taxon>
        <taxon>Bacillota</taxon>
        <taxon>Bacilli</taxon>
        <taxon>Bacillales</taxon>
        <taxon>Bacillaceae</taxon>
        <taxon>Halobacillus</taxon>
    </lineage>
</organism>
<keyword evidence="1" id="KW-0812">Transmembrane</keyword>
<accession>A0A838CXA2</accession>
<sequence length="223" mass="26745">MMYSVNLIKLFIRRDDHLFRLNRAEKIKNVWNLLFVLLGLTLATYIWMAWLGLGTDAISANMSDFNRVEYEFRKAWFLIGRIGYALVFFLFTLFVSSFFFWLFNDVSYKKLIILQMNVLLILLLERITWIPLMVYAGIDWYVSPFTLGVITSYFTDIPWLIYFFGAISLFQLVIMWYQIKWLTSMSKTKKVWIWIGVIFWHLLLWAGTAALSYYDLFLLYLIR</sequence>
<dbReference type="EMBL" id="JACEFG010000004">
    <property type="protein sequence ID" value="MBA2176772.1"/>
    <property type="molecule type" value="Genomic_DNA"/>
</dbReference>
<keyword evidence="3" id="KW-1185">Reference proteome</keyword>
<keyword evidence="1" id="KW-1133">Transmembrane helix</keyword>
<evidence type="ECO:0000313" key="2">
    <source>
        <dbReference type="EMBL" id="MBA2176772.1"/>
    </source>
</evidence>
<feature type="transmembrane region" description="Helical" evidence="1">
    <location>
        <begin position="82"/>
        <end position="104"/>
    </location>
</feature>
<evidence type="ECO:0000256" key="1">
    <source>
        <dbReference type="SAM" id="Phobius"/>
    </source>
</evidence>
<reference evidence="2 3" key="1">
    <citation type="journal article" date="2004" name="Extremophiles">
        <title>Halobacillus locisalis sp. nov., a halophilic bacterium isolated from a marine solar saltern of the Yellow Sea in Korea.</title>
        <authorList>
            <person name="Yoon J.H."/>
            <person name="Kang K.H."/>
            <person name="Oh T.K."/>
            <person name="Park Y.H."/>
        </authorList>
    </citation>
    <scope>NUCLEOTIDE SEQUENCE [LARGE SCALE GENOMIC DNA]</scope>
    <source>
        <strain evidence="2 3">KCTC 3788</strain>
    </source>
</reference>
<name>A0A838CXA2_9BACI</name>
<evidence type="ECO:0000313" key="3">
    <source>
        <dbReference type="Proteomes" id="UP000571017"/>
    </source>
</evidence>
<feature type="transmembrane region" description="Helical" evidence="1">
    <location>
        <begin position="191"/>
        <end position="214"/>
    </location>
</feature>
<gene>
    <name evidence="2" type="ORF">H0266_17925</name>
</gene>
<feature type="transmembrane region" description="Helical" evidence="1">
    <location>
        <begin position="30"/>
        <end position="53"/>
    </location>
</feature>
<keyword evidence="1" id="KW-0472">Membrane</keyword>
<feature type="transmembrane region" description="Helical" evidence="1">
    <location>
        <begin position="116"/>
        <end position="138"/>
    </location>
</feature>
<protein>
    <recommendedName>
        <fullName evidence="4">Yip1 domain-containing protein</fullName>
    </recommendedName>
</protein>
<evidence type="ECO:0008006" key="4">
    <source>
        <dbReference type="Google" id="ProtNLM"/>
    </source>
</evidence>
<proteinExistence type="predicted"/>
<comment type="caution">
    <text evidence="2">The sequence shown here is derived from an EMBL/GenBank/DDBJ whole genome shotgun (WGS) entry which is preliminary data.</text>
</comment>
<dbReference type="Proteomes" id="UP000571017">
    <property type="component" value="Unassembled WGS sequence"/>
</dbReference>